<dbReference type="Proteomes" id="UP000887579">
    <property type="component" value="Unplaced"/>
</dbReference>
<proteinExistence type="predicted"/>
<organism evidence="1 2">
    <name type="scientific">Panagrolaimus sp. ES5</name>
    <dbReference type="NCBI Taxonomy" id="591445"/>
    <lineage>
        <taxon>Eukaryota</taxon>
        <taxon>Metazoa</taxon>
        <taxon>Ecdysozoa</taxon>
        <taxon>Nematoda</taxon>
        <taxon>Chromadorea</taxon>
        <taxon>Rhabditida</taxon>
        <taxon>Tylenchina</taxon>
        <taxon>Panagrolaimomorpha</taxon>
        <taxon>Panagrolaimoidea</taxon>
        <taxon>Panagrolaimidae</taxon>
        <taxon>Panagrolaimus</taxon>
    </lineage>
</organism>
<name>A0AC34FRL3_9BILA</name>
<accession>A0AC34FRL3</accession>
<evidence type="ECO:0000313" key="1">
    <source>
        <dbReference type="Proteomes" id="UP000887579"/>
    </source>
</evidence>
<reference evidence="2" key="1">
    <citation type="submission" date="2022-11" db="UniProtKB">
        <authorList>
            <consortium name="WormBaseParasite"/>
        </authorList>
    </citation>
    <scope>IDENTIFICATION</scope>
</reference>
<protein>
    <submittedName>
        <fullName evidence="2">SEC14-like protein 1</fullName>
    </submittedName>
</protein>
<evidence type="ECO:0000313" key="2">
    <source>
        <dbReference type="WBParaSite" id="ES5_v2.g19992.t1"/>
    </source>
</evidence>
<sequence>MVQTYQSPVRIYKHPFEIVMAAYQKRFPTCPQIPIFVGSEITSEYHSPDGAVEVIDRKCQLNVDAPYLVKKIAGVDYIYFNQKNSLDRRKRTLDIEATNISFASRIAILEKCNYYVHPENTEWTCFEQSASLDVKSFFGFETTVEKLAVKQYAANLAKGKEILEFFIEDLLKGGTTYIPPFQDSDSTRSPGDSAIDVSKTDDEQQSESLTETETQKEPIDRRLSTSHAPNATHSTVSQITRRQSTTSGTPKPSTSGATNGNLIHATSFDDHKLEFWLMLERRYGKNGRTRRNVRFLIAESKLEAEYIRRFLGQLNPLEESRLCELKYGLQTAHKGKLPNDAHLLRFLRARDFDVSKARDMVINSLLWRKQHNVDKLLHDFQPPPVLLQFFPGAWHHHDKLGRPLFVLRLGNLDVKGLLRTVGLEALVKLTLLICEQGLAKTEEATKSLGQPISAWTMLVDLEGLSMRHLWRPGVQALLRIIEIVEANYPETMGHVLISRAPRVFPVLWTLISQFIDENTRKKFMINSGESILNELGKYIDKQFLPDFLGGECYCAAPEGGHVPKEHYRPVEQMGMDGEDALTSTYTAAYVHRGMPHEIAVEAPIVGAVLTWDFDVLKGECEFLIYHTSKKLRQLTPQSPSSLNPVERVTAAIGSVTTTSTNNFTVALDPELKLNQDLTIQERPVLFCEGDSMQGSHYCHKPGTYILQWRHPEPQNTQPSSAFDFSLSSSHKAKLMLYYELLDAHGFHGSVASLESCRSSFSSLVNAGITHPSVPNTPLSHKKDISIPGPSSSKLR</sequence>
<dbReference type="WBParaSite" id="ES5_v2.g19992.t1">
    <property type="protein sequence ID" value="ES5_v2.g19992.t1"/>
    <property type="gene ID" value="ES5_v2.g19992"/>
</dbReference>